<protein>
    <submittedName>
        <fullName evidence="1">Uncharacterized protein</fullName>
    </submittedName>
</protein>
<comment type="caution">
    <text evidence="1">The sequence shown here is derived from an EMBL/GenBank/DDBJ whole genome shotgun (WGS) entry which is preliminary data.</text>
</comment>
<evidence type="ECO:0000313" key="2">
    <source>
        <dbReference type="Proteomes" id="UP000276133"/>
    </source>
</evidence>
<reference evidence="1 2" key="1">
    <citation type="journal article" date="2018" name="Sci. Rep.">
        <title>Genomic signatures of local adaptation to the degree of environmental predictability in rotifers.</title>
        <authorList>
            <person name="Franch-Gras L."/>
            <person name="Hahn C."/>
            <person name="Garcia-Roger E.M."/>
            <person name="Carmona M.J."/>
            <person name="Serra M."/>
            <person name="Gomez A."/>
        </authorList>
    </citation>
    <scope>NUCLEOTIDE SEQUENCE [LARGE SCALE GENOMIC DNA]</scope>
    <source>
        <strain evidence="1">HYR1</strain>
    </source>
</reference>
<name>A0A3M7PSJ8_BRAPC</name>
<evidence type="ECO:0000313" key="1">
    <source>
        <dbReference type="EMBL" id="RNA01751.1"/>
    </source>
</evidence>
<gene>
    <name evidence="1" type="ORF">BpHYR1_031681</name>
</gene>
<dbReference type="EMBL" id="REGN01009182">
    <property type="protein sequence ID" value="RNA01751.1"/>
    <property type="molecule type" value="Genomic_DNA"/>
</dbReference>
<dbReference type="Proteomes" id="UP000276133">
    <property type="component" value="Unassembled WGS sequence"/>
</dbReference>
<dbReference type="AlphaFoldDB" id="A0A3M7PSJ8"/>
<sequence length="111" mass="13366">MTSDDMMRQFYFRHFVILELSSYVDNLKEEEAIIVEDQSVKSKIIVDKLGLLIYHFYIRLTKFSNKGFIQNLNEGYINFTEVTKNKIENFFVEEKDFLQYLQMVALTQWTE</sequence>
<proteinExistence type="predicted"/>
<accession>A0A3M7PSJ8</accession>
<organism evidence="1 2">
    <name type="scientific">Brachionus plicatilis</name>
    <name type="common">Marine rotifer</name>
    <name type="synonym">Brachionus muelleri</name>
    <dbReference type="NCBI Taxonomy" id="10195"/>
    <lineage>
        <taxon>Eukaryota</taxon>
        <taxon>Metazoa</taxon>
        <taxon>Spiralia</taxon>
        <taxon>Gnathifera</taxon>
        <taxon>Rotifera</taxon>
        <taxon>Eurotatoria</taxon>
        <taxon>Monogononta</taxon>
        <taxon>Pseudotrocha</taxon>
        <taxon>Ploima</taxon>
        <taxon>Brachionidae</taxon>
        <taxon>Brachionus</taxon>
    </lineage>
</organism>
<keyword evidence="2" id="KW-1185">Reference proteome</keyword>